<dbReference type="Proteomes" id="UP001197247">
    <property type="component" value="Unassembled WGS sequence"/>
</dbReference>
<accession>A0ABS5TD59</accession>
<sequence length="85" mass="9235">MTDHLTDRRGDAADWSRLDMDELVFLGEEHLPAYGAHLLPPPGTSTSTLVLDVEPEVLDALAREAAASGRTLSEVAQDRLRRPAA</sequence>
<proteinExistence type="predicted"/>
<reference evidence="1 2" key="1">
    <citation type="submission" date="2021-05" db="EMBL/GenBank/DDBJ databases">
        <title>Kineosporia and Streptomyces sp. nov. two new marine actinobacteria isolated from Coral.</title>
        <authorList>
            <person name="Buangrab K."/>
            <person name="Sutthacheep M."/>
            <person name="Yeemin T."/>
            <person name="Harunari E."/>
            <person name="Igarashi Y."/>
            <person name="Kanchanasin P."/>
            <person name="Tanasupawat S."/>
            <person name="Phongsopitanun W."/>
        </authorList>
    </citation>
    <scope>NUCLEOTIDE SEQUENCE [LARGE SCALE GENOMIC DNA]</scope>
    <source>
        <strain evidence="1 2">J2-2</strain>
    </source>
</reference>
<keyword evidence="2" id="KW-1185">Reference proteome</keyword>
<evidence type="ECO:0008006" key="3">
    <source>
        <dbReference type="Google" id="ProtNLM"/>
    </source>
</evidence>
<comment type="caution">
    <text evidence="1">The sequence shown here is derived from an EMBL/GenBank/DDBJ whole genome shotgun (WGS) entry which is preliminary data.</text>
</comment>
<dbReference type="EMBL" id="JAHBAY010000002">
    <property type="protein sequence ID" value="MBT0768359.1"/>
    <property type="molecule type" value="Genomic_DNA"/>
</dbReference>
<evidence type="ECO:0000313" key="2">
    <source>
        <dbReference type="Proteomes" id="UP001197247"/>
    </source>
</evidence>
<organism evidence="1 2">
    <name type="scientific">Kineosporia corallincola</name>
    <dbReference type="NCBI Taxonomy" id="2835133"/>
    <lineage>
        <taxon>Bacteria</taxon>
        <taxon>Bacillati</taxon>
        <taxon>Actinomycetota</taxon>
        <taxon>Actinomycetes</taxon>
        <taxon>Kineosporiales</taxon>
        <taxon>Kineosporiaceae</taxon>
        <taxon>Kineosporia</taxon>
    </lineage>
</organism>
<gene>
    <name evidence="1" type="ORF">KIH74_05455</name>
</gene>
<dbReference type="RefSeq" id="WP_214154658.1">
    <property type="nucleotide sequence ID" value="NZ_JAHBAY010000002.1"/>
</dbReference>
<name>A0ABS5TD59_9ACTN</name>
<evidence type="ECO:0000313" key="1">
    <source>
        <dbReference type="EMBL" id="MBT0768359.1"/>
    </source>
</evidence>
<protein>
    <recommendedName>
        <fullName evidence="3">CopG family transcriptional regulator</fullName>
    </recommendedName>
</protein>